<organism evidence="2 3">
    <name type="scientific">Canavalia gladiata</name>
    <name type="common">Sword bean</name>
    <name type="synonym">Dolichos gladiatus</name>
    <dbReference type="NCBI Taxonomy" id="3824"/>
    <lineage>
        <taxon>Eukaryota</taxon>
        <taxon>Viridiplantae</taxon>
        <taxon>Streptophyta</taxon>
        <taxon>Embryophyta</taxon>
        <taxon>Tracheophyta</taxon>
        <taxon>Spermatophyta</taxon>
        <taxon>Magnoliopsida</taxon>
        <taxon>eudicotyledons</taxon>
        <taxon>Gunneridae</taxon>
        <taxon>Pentapetalae</taxon>
        <taxon>rosids</taxon>
        <taxon>fabids</taxon>
        <taxon>Fabales</taxon>
        <taxon>Fabaceae</taxon>
        <taxon>Papilionoideae</taxon>
        <taxon>50 kb inversion clade</taxon>
        <taxon>NPAAA clade</taxon>
        <taxon>indigoferoid/millettioid clade</taxon>
        <taxon>Phaseoleae</taxon>
        <taxon>Canavalia</taxon>
    </lineage>
</organism>
<reference evidence="2 3" key="1">
    <citation type="submission" date="2024-01" db="EMBL/GenBank/DDBJ databases">
        <title>The genomes of 5 underutilized Papilionoideae crops provide insights into root nodulation and disease resistanc.</title>
        <authorList>
            <person name="Jiang F."/>
        </authorList>
    </citation>
    <scope>NUCLEOTIDE SEQUENCE [LARGE SCALE GENOMIC DNA]</scope>
    <source>
        <strain evidence="2">LVBAO_FW01</strain>
        <tissue evidence="2">Leaves</tissue>
    </source>
</reference>
<feature type="region of interest" description="Disordered" evidence="1">
    <location>
        <begin position="105"/>
        <end position="134"/>
    </location>
</feature>
<dbReference type="EMBL" id="JAYMYQ010000004">
    <property type="protein sequence ID" value="KAK7337867.1"/>
    <property type="molecule type" value="Genomic_DNA"/>
</dbReference>
<name>A0AAN9LPP9_CANGL</name>
<feature type="region of interest" description="Disordered" evidence="1">
    <location>
        <begin position="48"/>
        <end position="75"/>
    </location>
</feature>
<gene>
    <name evidence="2" type="ORF">VNO77_18455</name>
</gene>
<dbReference type="Proteomes" id="UP001367508">
    <property type="component" value="Unassembled WGS sequence"/>
</dbReference>
<accession>A0AAN9LPP9</accession>
<comment type="caution">
    <text evidence="2">The sequence shown here is derived from an EMBL/GenBank/DDBJ whole genome shotgun (WGS) entry which is preliminary data.</text>
</comment>
<feature type="compositionally biased region" description="Polar residues" evidence="1">
    <location>
        <begin position="125"/>
        <end position="134"/>
    </location>
</feature>
<evidence type="ECO:0000313" key="3">
    <source>
        <dbReference type="Proteomes" id="UP001367508"/>
    </source>
</evidence>
<keyword evidence="3" id="KW-1185">Reference proteome</keyword>
<sequence length="134" mass="14573">MGRHLSHHQAVSLHLKGNWGPYTGHTIEFLDKVGAKWARETLVRDGPTNCDAKSGRMSDNLGASTTTALDSKEVSSIRNDVVSNETVYTNSGIWDQHSTDLIESTSKQYRDSSENTGSDPIFLSASGTKDFQGG</sequence>
<protein>
    <submittedName>
        <fullName evidence="2">Uncharacterized protein</fullName>
    </submittedName>
</protein>
<proteinExistence type="predicted"/>
<evidence type="ECO:0000313" key="2">
    <source>
        <dbReference type="EMBL" id="KAK7337867.1"/>
    </source>
</evidence>
<dbReference type="AlphaFoldDB" id="A0AAN9LPP9"/>
<evidence type="ECO:0000256" key="1">
    <source>
        <dbReference type="SAM" id="MobiDB-lite"/>
    </source>
</evidence>